<dbReference type="Proteomes" id="UP000283128">
    <property type="component" value="Unassembled WGS sequence"/>
</dbReference>
<organism evidence="1 2">
    <name type="scientific">Streptomyces antnestii</name>
    <dbReference type="NCBI Taxonomy" id="2494256"/>
    <lineage>
        <taxon>Bacteria</taxon>
        <taxon>Bacillati</taxon>
        <taxon>Actinomycetota</taxon>
        <taxon>Actinomycetes</taxon>
        <taxon>Kitasatosporales</taxon>
        <taxon>Streptomycetaceae</taxon>
        <taxon>Streptomyces</taxon>
    </lineage>
</organism>
<accession>A0A3S2YYR4</accession>
<reference evidence="1 2" key="1">
    <citation type="submission" date="2019-01" db="EMBL/GenBank/DDBJ databases">
        <title>Genome sequences of Streptomyces and Rhizobium isolates collected from root and soil.</title>
        <authorList>
            <person name="Chhettri S."/>
            <person name="Sevigny J.L."/>
            <person name="Sen A."/>
            <person name="Ennis N."/>
            <person name="Tisa L."/>
        </authorList>
    </citation>
    <scope>NUCLEOTIDE SEQUENCE [LARGE SCALE GENOMIC DNA]</scope>
    <source>
        <strain evidence="1 2">San01</strain>
    </source>
</reference>
<dbReference type="OrthoDB" id="3212118at2"/>
<comment type="caution">
    <text evidence="1">The sequence shown here is derived from an EMBL/GenBank/DDBJ whole genome shotgun (WGS) entry which is preliminary data.</text>
</comment>
<evidence type="ECO:0000313" key="1">
    <source>
        <dbReference type="EMBL" id="RVU22430.1"/>
    </source>
</evidence>
<dbReference type="RefSeq" id="WP_127830299.1">
    <property type="nucleotide sequence ID" value="NZ_RZYA01000011.1"/>
</dbReference>
<name>A0A3S2YYR4_9ACTN</name>
<proteinExistence type="predicted"/>
<keyword evidence="2" id="KW-1185">Reference proteome</keyword>
<evidence type="ECO:0000313" key="2">
    <source>
        <dbReference type="Proteomes" id="UP000283128"/>
    </source>
</evidence>
<dbReference type="Gene3D" id="2.30.110.10">
    <property type="entry name" value="Electron Transport, Fmn-binding Protein, Chain A"/>
    <property type="match status" value="1"/>
</dbReference>
<dbReference type="InterPro" id="IPR012349">
    <property type="entry name" value="Split_barrel_FMN-bd"/>
</dbReference>
<sequence>MYPRDGIREIDRQECLRLLATAHVGRIVHTHHALPAVLPVAFSLDDDFSVVVRTSALSPLAHAIDQAVVAFQTDEVDPSTASGWSVLVTGRATVVTDPEDHLRLSRTGPPAWRSSRHDVFFRIEPVLVTGSALGAKSEAPEGALKRALRPTATTAPATS</sequence>
<dbReference type="AlphaFoldDB" id="A0A3S2YYR4"/>
<dbReference type="EMBL" id="RZYA01000011">
    <property type="protein sequence ID" value="RVU22430.1"/>
    <property type="molecule type" value="Genomic_DNA"/>
</dbReference>
<gene>
    <name evidence="1" type="ORF">EOT10_22440</name>
</gene>
<protein>
    <submittedName>
        <fullName evidence="1">Pyridoxamine 5'-phosphate oxidase family protein</fullName>
    </submittedName>
</protein>
<dbReference type="InterPro" id="IPR024747">
    <property type="entry name" value="Pyridox_Oxase-rel"/>
</dbReference>
<dbReference type="Pfam" id="PF12900">
    <property type="entry name" value="Pyridox_ox_2"/>
    <property type="match status" value="1"/>
</dbReference>
<dbReference type="SUPFAM" id="SSF50475">
    <property type="entry name" value="FMN-binding split barrel"/>
    <property type="match status" value="1"/>
</dbReference>